<comment type="caution">
    <text evidence="8">The sequence shown here is derived from an EMBL/GenBank/DDBJ whole genome shotgun (WGS) entry which is preliminary data.</text>
</comment>
<feature type="active site" description="Proton donor" evidence="7">
    <location>
        <position position="96"/>
    </location>
</feature>
<dbReference type="NCBIfam" id="TIGR00114">
    <property type="entry name" value="lumazine-synth"/>
    <property type="match status" value="1"/>
</dbReference>
<dbReference type="SUPFAM" id="SSF52121">
    <property type="entry name" value="Lumazine synthase"/>
    <property type="match status" value="1"/>
</dbReference>
<evidence type="ECO:0000256" key="3">
    <source>
        <dbReference type="ARBA" id="ARBA00012664"/>
    </source>
</evidence>
<name>A0ABY1PZV8_9BACT</name>
<feature type="binding site" evidence="7">
    <location>
        <begin position="93"/>
        <end position="94"/>
    </location>
    <ligand>
        <name>(2S)-2-hydroxy-3-oxobutyl phosphate</name>
        <dbReference type="ChEBI" id="CHEBI:58830"/>
    </ligand>
</feature>
<feature type="binding site" evidence="7">
    <location>
        <begin position="64"/>
        <end position="66"/>
    </location>
    <ligand>
        <name>5-amino-6-(D-ribitylamino)uracil</name>
        <dbReference type="ChEBI" id="CHEBI:15934"/>
    </ligand>
</feature>
<dbReference type="Proteomes" id="UP001158067">
    <property type="component" value="Unassembled WGS sequence"/>
</dbReference>
<dbReference type="PANTHER" id="PTHR21058">
    <property type="entry name" value="6,7-DIMETHYL-8-RIBITYLLUMAZINE SYNTHASE DMRL SYNTHASE LUMAZINE SYNTHASE"/>
    <property type="match status" value="1"/>
</dbReference>
<evidence type="ECO:0000256" key="6">
    <source>
        <dbReference type="ARBA" id="ARBA00048785"/>
    </source>
</evidence>
<dbReference type="InterPro" id="IPR034964">
    <property type="entry name" value="LS"/>
</dbReference>
<sequence>MTQSPEAPASIDGTTGPLPDGRIAVIASRYNESICDSMLAAALQSLTDAGVAKHNQWIIRVPGAWELCMAVEQAFQHSNVLAAVTLGCVIRGETTHDEHINRAVSESLMHQSIASGRPVGFGLLTCNTLEQAIQRSGGTVGNKGHEATDAVLEMLRLATKLR</sequence>
<feature type="binding site" evidence="7">
    <location>
        <position position="121"/>
    </location>
    <ligand>
        <name>5-amino-6-(D-ribitylamino)uracil</name>
        <dbReference type="ChEBI" id="CHEBI:15934"/>
    </ligand>
</feature>
<comment type="pathway">
    <text evidence="1 7">Cofactor biosynthesis; riboflavin biosynthesis; riboflavin from 2-hydroxy-3-oxobutyl phosphate and 5-amino-6-(D-ribitylamino)uracil: step 1/2.</text>
</comment>
<keyword evidence="5 7" id="KW-0808">Transferase</keyword>
<protein>
    <recommendedName>
        <fullName evidence="3 7">6,7-dimethyl-8-ribityllumazine synthase</fullName>
        <shortName evidence="7">DMRL synthase</shortName>
        <shortName evidence="7">LS</shortName>
        <shortName evidence="7">Lumazine synthase</shortName>
        <ecNumber evidence="3 7">2.5.1.78</ecNumber>
    </recommendedName>
</protein>
<comment type="catalytic activity">
    <reaction evidence="6 7">
        <text>(2S)-2-hydroxy-3-oxobutyl phosphate + 5-amino-6-(D-ribitylamino)uracil = 6,7-dimethyl-8-(1-D-ribityl)lumazine + phosphate + 2 H2O + H(+)</text>
        <dbReference type="Rhea" id="RHEA:26152"/>
        <dbReference type="ChEBI" id="CHEBI:15377"/>
        <dbReference type="ChEBI" id="CHEBI:15378"/>
        <dbReference type="ChEBI" id="CHEBI:15934"/>
        <dbReference type="ChEBI" id="CHEBI:43474"/>
        <dbReference type="ChEBI" id="CHEBI:58201"/>
        <dbReference type="ChEBI" id="CHEBI:58830"/>
        <dbReference type="EC" id="2.5.1.78"/>
    </reaction>
</comment>
<keyword evidence="9" id="KW-1185">Reference proteome</keyword>
<dbReference type="EMBL" id="FXUG01000003">
    <property type="protein sequence ID" value="SMP50102.1"/>
    <property type="molecule type" value="Genomic_DNA"/>
</dbReference>
<evidence type="ECO:0000313" key="9">
    <source>
        <dbReference type="Proteomes" id="UP001158067"/>
    </source>
</evidence>
<dbReference type="InterPro" id="IPR036467">
    <property type="entry name" value="LS/RS_sf"/>
</dbReference>
<dbReference type="PANTHER" id="PTHR21058:SF0">
    <property type="entry name" value="6,7-DIMETHYL-8-RIBITYLLUMAZINE SYNTHASE"/>
    <property type="match status" value="1"/>
</dbReference>
<evidence type="ECO:0000256" key="5">
    <source>
        <dbReference type="ARBA" id="ARBA00022679"/>
    </source>
</evidence>
<dbReference type="RefSeq" id="WP_283431851.1">
    <property type="nucleotide sequence ID" value="NZ_CAWLDM010000001.1"/>
</dbReference>
<dbReference type="InterPro" id="IPR002180">
    <property type="entry name" value="LS/RS"/>
</dbReference>
<feature type="binding site" evidence="7">
    <location>
        <begin position="88"/>
        <end position="90"/>
    </location>
    <ligand>
        <name>5-amino-6-(D-ribitylamino)uracil</name>
        <dbReference type="ChEBI" id="CHEBI:15934"/>
    </ligand>
</feature>
<dbReference type="EC" id="2.5.1.78" evidence="3 7"/>
<dbReference type="CDD" id="cd09209">
    <property type="entry name" value="Lumazine_synthase-I"/>
    <property type="match status" value="1"/>
</dbReference>
<keyword evidence="4 7" id="KW-0686">Riboflavin biosynthesis</keyword>
<accession>A0ABY1PZV8</accession>
<gene>
    <name evidence="7" type="primary">ribH</name>
    <name evidence="8" type="ORF">SAMN06265222_10337</name>
</gene>
<dbReference type="HAMAP" id="MF_00178">
    <property type="entry name" value="Lumazine_synth"/>
    <property type="match status" value="1"/>
</dbReference>
<comment type="function">
    <text evidence="7">Catalyzes the formation of 6,7-dimethyl-8-ribityllumazine by condensation of 5-amino-6-(D-ribitylamino)uracil with 3,4-dihydroxy-2-butanone 4-phosphate. This is the penultimate step in the biosynthesis of riboflavin.</text>
</comment>
<evidence type="ECO:0000256" key="7">
    <source>
        <dbReference type="HAMAP-Rule" id="MF_00178"/>
    </source>
</evidence>
<organism evidence="8 9">
    <name type="scientific">Neorhodopirellula lusitana</name>
    <dbReference type="NCBI Taxonomy" id="445327"/>
    <lineage>
        <taxon>Bacteria</taxon>
        <taxon>Pseudomonadati</taxon>
        <taxon>Planctomycetota</taxon>
        <taxon>Planctomycetia</taxon>
        <taxon>Pirellulales</taxon>
        <taxon>Pirellulaceae</taxon>
        <taxon>Neorhodopirellula</taxon>
    </lineage>
</organism>
<feature type="binding site" evidence="7">
    <location>
        <position position="135"/>
    </location>
    <ligand>
        <name>(2S)-2-hydroxy-3-oxobutyl phosphate</name>
        <dbReference type="ChEBI" id="CHEBI:58830"/>
    </ligand>
</feature>
<evidence type="ECO:0000256" key="2">
    <source>
        <dbReference type="ARBA" id="ARBA00007424"/>
    </source>
</evidence>
<proteinExistence type="inferred from homology"/>
<evidence type="ECO:0000256" key="4">
    <source>
        <dbReference type="ARBA" id="ARBA00022619"/>
    </source>
</evidence>
<comment type="similarity">
    <text evidence="2 7">Belongs to the DMRL synthase family.</text>
</comment>
<evidence type="ECO:0000256" key="1">
    <source>
        <dbReference type="ARBA" id="ARBA00004917"/>
    </source>
</evidence>
<feature type="binding site" evidence="7">
    <location>
        <position position="30"/>
    </location>
    <ligand>
        <name>5-amino-6-(D-ribitylamino)uracil</name>
        <dbReference type="ChEBI" id="CHEBI:15934"/>
    </ligand>
</feature>
<reference evidence="8 9" key="1">
    <citation type="submission" date="2017-05" db="EMBL/GenBank/DDBJ databases">
        <authorList>
            <person name="Varghese N."/>
            <person name="Submissions S."/>
        </authorList>
    </citation>
    <scope>NUCLEOTIDE SEQUENCE [LARGE SCALE GENOMIC DNA]</scope>
    <source>
        <strain evidence="8 9">DSM 25457</strain>
    </source>
</reference>
<evidence type="ECO:0000313" key="8">
    <source>
        <dbReference type="EMBL" id="SMP50102.1"/>
    </source>
</evidence>
<dbReference type="Gene3D" id="3.40.50.960">
    <property type="entry name" value="Lumazine/riboflavin synthase"/>
    <property type="match status" value="1"/>
</dbReference>
<dbReference type="Pfam" id="PF00885">
    <property type="entry name" value="DMRL_synthase"/>
    <property type="match status" value="1"/>
</dbReference>